<dbReference type="Proteomes" id="UP000030645">
    <property type="component" value="Unassembled WGS sequence"/>
</dbReference>
<feature type="region of interest" description="Disordered" evidence="1">
    <location>
        <begin position="164"/>
        <end position="215"/>
    </location>
</feature>
<dbReference type="OrthoDB" id="1938010at2759"/>
<evidence type="ECO:0000313" key="3">
    <source>
        <dbReference type="Proteomes" id="UP000030645"/>
    </source>
</evidence>
<keyword evidence="3" id="KW-1185">Reference proteome</keyword>
<proteinExistence type="predicted"/>
<dbReference type="AlphaFoldDB" id="W9SAE0"/>
<dbReference type="eggNOG" id="ENOG502S3N7">
    <property type="taxonomic scope" value="Eukaryota"/>
</dbReference>
<feature type="compositionally biased region" description="Basic and acidic residues" evidence="1">
    <location>
        <begin position="164"/>
        <end position="186"/>
    </location>
</feature>
<dbReference type="KEGG" id="mnt:21398068"/>
<gene>
    <name evidence="2" type="ORF">L484_014952</name>
</gene>
<accession>W9SAE0</accession>
<reference evidence="3" key="1">
    <citation type="submission" date="2013-01" db="EMBL/GenBank/DDBJ databases">
        <title>Draft Genome Sequence of a Mulberry Tree, Morus notabilis C.K. Schneid.</title>
        <authorList>
            <person name="He N."/>
            <person name="Zhao S."/>
        </authorList>
    </citation>
    <scope>NUCLEOTIDE SEQUENCE</scope>
</reference>
<dbReference type="EMBL" id="KE346319">
    <property type="protein sequence ID" value="EXC33073.1"/>
    <property type="molecule type" value="Genomic_DNA"/>
</dbReference>
<organism evidence="2 3">
    <name type="scientific">Morus notabilis</name>
    <dbReference type="NCBI Taxonomy" id="981085"/>
    <lineage>
        <taxon>Eukaryota</taxon>
        <taxon>Viridiplantae</taxon>
        <taxon>Streptophyta</taxon>
        <taxon>Embryophyta</taxon>
        <taxon>Tracheophyta</taxon>
        <taxon>Spermatophyta</taxon>
        <taxon>Magnoliopsida</taxon>
        <taxon>eudicotyledons</taxon>
        <taxon>Gunneridae</taxon>
        <taxon>Pentapetalae</taxon>
        <taxon>rosids</taxon>
        <taxon>fabids</taxon>
        <taxon>Rosales</taxon>
        <taxon>Moraceae</taxon>
        <taxon>Moreae</taxon>
        <taxon>Morus</taxon>
    </lineage>
</organism>
<dbReference type="STRING" id="981085.W9SAE0"/>
<protein>
    <submittedName>
        <fullName evidence="2">Uncharacterized protein</fullName>
    </submittedName>
</protein>
<feature type="region of interest" description="Disordered" evidence="1">
    <location>
        <begin position="44"/>
        <end position="68"/>
    </location>
</feature>
<sequence>MVGVAPDGGSGRRLPQWMLGISAPGQVVNSDNVEVNKKHSVEELMSHDRHSDPSTTRIHPGKESLRPEKEKLFETSDVLAKCKTSRRKLKVKQKDAESENKISAKVPAKKNIKTKKESLECASQKRQKTKDFDFKSSEEVEIRPLSEDEDVELTMEDLMTIAEEYVRTDKNTDQDQAAKRTSEPRFRPPATLSPRKESKDCNDAHSATDDTSASYCQSSSTHNISASHKLNSSTETIAITTRATGDPAQDMLDLFLGPWLRKPVEEKKTDSVVEDAAFSQDFGIQSKKEIAPSVKKKSSLKDKLAMFLD</sequence>
<evidence type="ECO:0000256" key="1">
    <source>
        <dbReference type="SAM" id="MobiDB-lite"/>
    </source>
</evidence>
<evidence type="ECO:0000313" key="2">
    <source>
        <dbReference type="EMBL" id="EXC33073.1"/>
    </source>
</evidence>
<name>W9SAE0_9ROSA</name>
<dbReference type="PANTHER" id="PTHR36756:SF1">
    <property type="entry name" value="EXPRESSED PROTEIN"/>
    <property type="match status" value="1"/>
</dbReference>
<feature type="compositionally biased region" description="Basic and acidic residues" evidence="1">
    <location>
        <begin position="194"/>
        <end position="208"/>
    </location>
</feature>
<dbReference type="PANTHER" id="PTHR36756">
    <property type="entry name" value="EXPRESSED PROTEIN"/>
    <property type="match status" value="1"/>
</dbReference>